<organism evidence="1 2">
    <name type="scientific">Paenibacillus albus</name>
    <dbReference type="NCBI Taxonomy" id="2495582"/>
    <lineage>
        <taxon>Bacteria</taxon>
        <taxon>Bacillati</taxon>
        <taxon>Bacillota</taxon>
        <taxon>Bacilli</taxon>
        <taxon>Bacillales</taxon>
        <taxon>Paenibacillaceae</taxon>
        <taxon>Paenibacillus</taxon>
    </lineage>
</organism>
<dbReference type="Proteomes" id="UP000272528">
    <property type="component" value="Chromosome"/>
</dbReference>
<accession>A0A3S9AE36</accession>
<name>A0A3S9AE36_9BACL</name>
<keyword evidence="2" id="KW-1185">Reference proteome</keyword>
<dbReference type="Gene3D" id="3.40.50.300">
    <property type="entry name" value="P-loop containing nucleotide triphosphate hydrolases"/>
    <property type="match status" value="1"/>
</dbReference>
<evidence type="ECO:0000313" key="1">
    <source>
        <dbReference type="EMBL" id="AZN43958.1"/>
    </source>
</evidence>
<proteinExistence type="predicted"/>
<sequence>MTNKVPLLTFFGTTPNIGTTVTAFAAACRLAQFSGLSVGYLELNLKSAKLHRFIGVDQPAVTLDALRPELRTGTLTPDKLLRSMHVSQAVPGLHMLLGNLLRDQAEFYAIEEIEHLLNAAEAVFDVIVADVGAYWDHAAILCALRRADRRLMTTTSALSHFQEDGQRWMKQLSILYGIGIHDYEAVIIHQPWGKGGFQVKDICKEMGVSLLGEMALSQPLLTQLDRGTLDEWMMQSESGKEAMKEPAKQLIAAYGLKRPAKLVVQPWYKKLLTHRGGVSS</sequence>
<dbReference type="OrthoDB" id="2676652at2"/>
<dbReference type="KEGG" id="palb:EJC50_28640"/>
<dbReference type="EMBL" id="CP034437">
    <property type="protein sequence ID" value="AZN43958.1"/>
    <property type="molecule type" value="Genomic_DNA"/>
</dbReference>
<reference evidence="2" key="1">
    <citation type="submission" date="2018-12" db="EMBL/GenBank/DDBJ databases">
        <title>Genome sequence of Peanibacillus sp.</title>
        <authorList>
            <person name="Subramani G."/>
            <person name="Srinivasan S."/>
            <person name="Kim M.K."/>
        </authorList>
    </citation>
    <scope>NUCLEOTIDE SEQUENCE [LARGE SCALE GENOMIC DNA]</scope>
    <source>
        <strain evidence="2">18JY67-1</strain>
    </source>
</reference>
<dbReference type="SUPFAM" id="SSF52540">
    <property type="entry name" value="P-loop containing nucleoside triphosphate hydrolases"/>
    <property type="match status" value="1"/>
</dbReference>
<dbReference type="AlphaFoldDB" id="A0A3S9AE36"/>
<gene>
    <name evidence="1" type="ORF">EJC50_28640</name>
</gene>
<evidence type="ECO:0000313" key="2">
    <source>
        <dbReference type="Proteomes" id="UP000272528"/>
    </source>
</evidence>
<protein>
    <recommendedName>
        <fullName evidence="3">ParA family protein</fullName>
    </recommendedName>
</protein>
<dbReference type="PROSITE" id="PS51257">
    <property type="entry name" value="PROKAR_LIPOPROTEIN"/>
    <property type="match status" value="1"/>
</dbReference>
<dbReference type="InterPro" id="IPR027417">
    <property type="entry name" value="P-loop_NTPase"/>
</dbReference>
<evidence type="ECO:0008006" key="3">
    <source>
        <dbReference type="Google" id="ProtNLM"/>
    </source>
</evidence>